<dbReference type="Pfam" id="PF05794">
    <property type="entry name" value="Tcp11"/>
    <property type="match status" value="1"/>
</dbReference>
<comment type="similarity">
    <text evidence="1">Belongs to the TCP11 family.</text>
</comment>
<reference evidence="2 3" key="1">
    <citation type="submission" date="2018-11" db="EMBL/GenBank/DDBJ databases">
        <authorList>
            <consortium name="Pathogen Informatics"/>
        </authorList>
    </citation>
    <scope>NUCLEOTIDE SEQUENCE [LARGE SCALE GENOMIC DNA]</scope>
    <source>
        <strain>Denwood</strain>
        <strain evidence="3">Zambia</strain>
    </source>
</reference>
<evidence type="ECO:0000256" key="1">
    <source>
        <dbReference type="ARBA" id="ARBA00010954"/>
    </source>
</evidence>
<organism evidence="2 3">
    <name type="scientific">Schistosoma mattheei</name>
    <dbReference type="NCBI Taxonomy" id="31246"/>
    <lineage>
        <taxon>Eukaryota</taxon>
        <taxon>Metazoa</taxon>
        <taxon>Spiralia</taxon>
        <taxon>Lophotrochozoa</taxon>
        <taxon>Platyhelminthes</taxon>
        <taxon>Trematoda</taxon>
        <taxon>Digenea</taxon>
        <taxon>Strigeidida</taxon>
        <taxon>Schistosomatoidea</taxon>
        <taxon>Schistosomatidae</taxon>
        <taxon>Schistosoma</taxon>
    </lineage>
</organism>
<dbReference type="EMBL" id="UZAL01035957">
    <property type="protein sequence ID" value="VDP68836.1"/>
    <property type="molecule type" value="Genomic_DNA"/>
</dbReference>
<proteinExistence type="inferred from homology"/>
<sequence>MIIQLYFTSYYLIPSFISTYYEFSKPDQLVDDIIEQVILTIELWYNRCIQSCNLVTSSSSNLSTLIEHKSLCTTASMTDYGRNELSLQLTSVILSEHPVYKLMYKRAMDFLRSALSSYPPEPLPLPPGFSVLLDLDQDKLSSSTNENGTTVNSVGYLRKPPLNIPTTMMSGGSNTTTGLLFHSSPSSPHKESINNFKTSKFEILSLSDLASRLLPLLAHNRHVFGSYYAEIIQPLLMPEIQKLSNANSEK</sequence>
<gene>
    <name evidence="2" type="ORF">SMTD_LOCUS15520</name>
</gene>
<keyword evidence="3" id="KW-1185">Reference proteome</keyword>
<evidence type="ECO:0000313" key="3">
    <source>
        <dbReference type="Proteomes" id="UP000269396"/>
    </source>
</evidence>
<dbReference type="STRING" id="31246.A0A183PMD4"/>
<evidence type="ECO:0000313" key="2">
    <source>
        <dbReference type="EMBL" id="VDP68836.1"/>
    </source>
</evidence>
<dbReference type="AlphaFoldDB" id="A0A183PMD4"/>
<dbReference type="InterPro" id="IPR008862">
    <property type="entry name" value="Tcp11"/>
</dbReference>
<accession>A0A183PMD4</accession>
<protein>
    <submittedName>
        <fullName evidence="2">Uncharacterized protein</fullName>
    </submittedName>
</protein>
<name>A0A183PMD4_9TREM</name>
<dbReference type="Proteomes" id="UP000269396">
    <property type="component" value="Unassembled WGS sequence"/>
</dbReference>